<dbReference type="Proteomes" id="UP000629098">
    <property type="component" value="Unassembled WGS sequence"/>
</dbReference>
<evidence type="ECO:0000256" key="2">
    <source>
        <dbReference type="PROSITE-ProRule" id="PRU00169"/>
    </source>
</evidence>
<dbReference type="PANTHER" id="PTHR44591">
    <property type="entry name" value="STRESS RESPONSE REGULATOR PROTEIN 1"/>
    <property type="match status" value="1"/>
</dbReference>
<dbReference type="Gene3D" id="3.40.50.2300">
    <property type="match status" value="1"/>
</dbReference>
<reference evidence="4" key="1">
    <citation type="submission" date="2020-09" db="EMBL/GenBank/DDBJ databases">
        <title>Iningainema tapete sp. nov. (Scytonemataceae, Cyanobacteria) from greenhouses in central Florida (USA) produces two types of nodularin with biosynthetic potential for microcystin-LR and anabaenopeptins.</title>
        <authorList>
            <person name="Berthold D.E."/>
            <person name="Lefler F.W."/>
            <person name="Huang I.-S."/>
            <person name="Abdulla H."/>
            <person name="Zimba P.V."/>
            <person name="Laughinghouse H.D. IV."/>
        </authorList>
    </citation>
    <scope>NUCLEOTIDE SEQUENCE</scope>
    <source>
        <strain evidence="4">BLCCT55</strain>
    </source>
</reference>
<dbReference type="EMBL" id="JACXAE010000086">
    <property type="protein sequence ID" value="MBD2775885.1"/>
    <property type="molecule type" value="Genomic_DNA"/>
</dbReference>
<dbReference type="InterPro" id="IPR011006">
    <property type="entry name" value="CheY-like_superfamily"/>
</dbReference>
<dbReference type="SUPFAM" id="SSF52172">
    <property type="entry name" value="CheY-like"/>
    <property type="match status" value="1"/>
</dbReference>
<evidence type="ECO:0000259" key="3">
    <source>
        <dbReference type="PROSITE" id="PS50110"/>
    </source>
</evidence>
<keyword evidence="1 2" id="KW-0597">Phosphoprotein</keyword>
<dbReference type="Pfam" id="PF00072">
    <property type="entry name" value="Response_reg"/>
    <property type="match status" value="1"/>
</dbReference>
<dbReference type="PROSITE" id="PS50110">
    <property type="entry name" value="RESPONSE_REGULATORY"/>
    <property type="match status" value="1"/>
</dbReference>
<dbReference type="InterPro" id="IPR024186">
    <property type="entry name" value="Sig_transdc_resp-reg_PatA"/>
</dbReference>
<dbReference type="GO" id="GO:0000160">
    <property type="term" value="P:phosphorelay signal transduction system"/>
    <property type="evidence" value="ECO:0007669"/>
    <property type="project" value="InterPro"/>
</dbReference>
<dbReference type="InterPro" id="IPR050595">
    <property type="entry name" value="Bact_response_regulator"/>
</dbReference>
<sequence length="466" mass="52373">MIELLTVPDLPAPIGVSVSLPLSVNSPSSSLKLTTIQQITANELAQQLQACSSSAFTGHLEIEDSQRQWSLYFYLGDLSGCATSVHPIRRWCRQLVQHCPQLNVEREVYIGDTSPTIPITSFSHSKNLPQCWDYDSLAELVKQGLVLHNQMTAVIEGLITEILFDLHQHSQQHTLPLTYKRIPQDSIYTADSVLVLIPVSDAWEQTMQAWEAWQQAGWVDCSQNLAPAIWQTEELRRQTSPQVYHRLTNLADGNRTLRDLAVKLKQNVLPIIQSIKPYLAQRLIGLVEVEDYSWVNRVQTTNLEPTVIPPPINKIQPQPTSPLVAYIDDSQSDSMTMGHILTLVGYRYINVQDPVTALPILLENKPSLIFLDLVMPIANGYEICAQIRRVSAFKNIPIIILTSHDGIVDRVRAKMVGSSGFLAKPITRDKILRILQRYIPTPIEISAQSRDVSWNVKTKIANSLIT</sequence>
<name>A0A8J6XPQ8_9CYAN</name>
<evidence type="ECO:0000256" key="1">
    <source>
        <dbReference type="ARBA" id="ARBA00022553"/>
    </source>
</evidence>
<dbReference type="AlphaFoldDB" id="A0A8J6XPQ8"/>
<gene>
    <name evidence="4" type="ORF">ICL16_28465</name>
</gene>
<dbReference type="PANTHER" id="PTHR44591:SF23">
    <property type="entry name" value="CHEY SUBFAMILY"/>
    <property type="match status" value="1"/>
</dbReference>
<organism evidence="4 5">
    <name type="scientific">Iningainema tapete BLCC-T55</name>
    <dbReference type="NCBI Taxonomy" id="2748662"/>
    <lineage>
        <taxon>Bacteria</taxon>
        <taxon>Bacillati</taxon>
        <taxon>Cyanobacteriota</taxon>
        <taxon>Cyanophyceae</taxon>
        <taxon>Nostocales</taxon>
        <taxon>Scytonemataceae</taxon>
        <taxon>Iningainema tapete</taxon>
    </lineage>
</organism>
<protein>
    <submittedName>
        <fullName evidence="4">Response regulator</fullName>
    </submittedName>
</protein>
<evidence type="ECO:0000313" key="4">
    <source>
        <dbReference type="EMBL" id="MBD2775885.1"/>
    </source>
</evidence>
<dbReference type="PIRSF" id="PIRSF005897">
    <property type="entry name" value="RR_PatA"/>
    <property type="match status" value="1"/>
</dbReference>
<accession>A0A8J6XPQ8</accession>
<evidence type="ECO:0000313" key="5">
    <source>
        <dbReference type="Proteomes" id="UP000629098"/>
    </source>
</evidence>
<feature type="modified residue" description="4-aspartylphosphate" evidence="2">
    <location>
        <position position="372"/>
    </location>
</feature>
<keyword evidence="5" id="KW-1185">Reference proteome</keyword>
<feature type="domain" description="Response regulatory" evidence="3">
    <location>
        <begin position="323"/>
        <end position="439"/>
    </location>
</feature>
<proteinExistence type="predicted"/>
<dbReference type="SMART" id="SM00448">
    <property type="entry name" value="REC"/>
    <property type="match status" value="1"/>
</dbReference>
<dbReference type="InterPro" id="IPR001789">
    <property type="entry name" value="Sig_transdc_resp-reg_receiver"/>
</dbReference>
<comment type="caution">
    <text evidence="4">The sequence shown here is derived from an EMBL/GenBank/DDBJ whole genome shotgun (WGS) entry which is preliminary data.</text>
</comment>